<protein>
    <submittedName>
        <fullName evidence="1">Uncharacterized protein</fullName>
    </submittedName>
</protein>
<sequence>MNNQVSNSPYPCKELENIRVRRQLLSYLSTDEYPLDINIVHDPVLFMDEAMRYIDHEIGMIRYSKEDANGMLVRKVRECKAELLPESEFDWLKRDERACYYTWLTIRNDTLSVDLSNLSFVKPKKWLDYHDIRLTVSAESSQKRLELIIAYLDLQPVNTSDKIDYLTYIQGIWNKNRNTNKNNNANPFRWLDRKDKDACQWGYEYIRNSFAANDTEPRDKRRQRHDSFEWSYQQLNELNPATADEQYQFIYLFFDILDERDKKDFKEKISRKFAQHKYQKSKQEIPPLNTRMSKETKKQLEKLRKHYKTNLQDTIEHIIQLAYDHEIIKSNIIKVDFSKKD</sequence>
<dbReference type="EMBL" id="CP029822">
    <property type="protein sequence ID" value="AZS49767.1"/>
    <property type="molecule type" value="Genomic_DNA"/>
</dbReference>
<name>A0A3S9XBH4_9GAMM</name>
<dbReference type="KEGG" id="emo:DM558_02755"/>
<gene>
    <name evidence="1" type="ORF">DM558_02755</name>
</gene>
<reference evidence="2" key="1">
    <citation type="submission" date="2018-06" db="EMBL/GenBank/DDBJ databases">
        <title>Complete genome of Pseudomonas insecticola strain QZS01.</title>
        <authorList>
            <person name="Wang J."/>
            <person name="Su Q."/>
        </authorList>
    </citation>
    <scope>NUCLEOTIDE SEQUENCE [LARGE SCALE GENOMIC DNA]</scope>
    <source>
        <strain evidence="2">QZS01</strain>
    </source>
</reference>
<evidence type="ECO:0000313" key="2">
    <source>
        <dbReference type="Proteomes" id="UP000273143"/>
    </source>
</evidence>
<keyword evidence="2" id="KW-1185">Reference proteome</keyword>
<dbReference type="Proteomes" id="UP000273143">
    <property type="component" value="Chromosome"/>
</dbReference>
<organism evidence="1 2">
    <name type="scientific">Entomomonas moraniae</name>
    <dbReference type="NCBI Taxonomy" id="2213226"/>
    <lineage>
        <taxon>Bacteria</taxon>
        <taxon>Pseudomonadati</taxon>
        <taxon>Pseudomonadota</taxon>
        <taxon>Gammaproteobacteria</taxon>
        <taxon>Pseudomonadales</taxon>
        <taxon>Pseudomonadaceae</taxon>
        <taxon>Entomomonas</taxon>
    </lineage>
</organism>
<dbReference type="AlphaFoldDB" id="A0A3S9XBH4"/>
<evidence type="ECO:0000313" key="1">
    <source>
        <dbReference type="EMBL" id="AZS49767.1"/>
    </source>
</evidence>
<proteinExistence type="predicted"/>
<accession>A0A3S9XBH4</accession>
<dbReference type="RefSeq" id="WP_127161946.1">
    <property type="nucleotide sequence ID" value="NZ_CP029822.1"/>
</dbReference>